<dbReference type="InterPro" id="IPR006886">
    <property type="entry name" value="RNA_pol_III_Rpc5"/>
</dbReference>
<accession>A0A0D2D8U4</accession>
<evidence type="ECO:0000313" key="3">
    <source>
        <dbReference type="Proteomes" id="UP000053342"/>
    </source>
</evidence>
<gene>
    <name evidence="2" type="ORF">PV06_08706</name>
</gene>
<feature type="compositionally biased region" description="Acidic residues" evidence="1">
    <location>
        <begin position="354"/>
        <end position="363"/>
    </location>
</feature>
<dbReference type="STRING" id="215243.A0A0D2D8U4"/>
<feature type="compositionally biased region" description="Gly residues" evidence="1">
    <location>
        <begin position="96"/>
        <end position="105"/>
    </location>
</feature>
<reference evidence="2 3" key="1">
    <citation type="submission" date="2015-01" db="EMBL/GenBank/DDBJ databases">
        <title>The Genome Sequence of Exophiala oligosperma CBS72588.</title>
        <authorList>
            <consortium name="The Broad Institute Genomics Platform"/>
            <person name="Cuomo C."/>
            <person name="de Hoog S."/>
            <person name="Gorbushina A."/>
            <person name="Stielow B."/>
            <person name="Teixiera M."/>
            <person name="Abouelleil A."/>
            <person name="Chapman S.B."/>
            <person name="Priest M."/>
            <person name="Young S.K."/>
            <person name="Wortman J."/>
            <person name="Nusbaum C."/>
            <person name="Birren B."/>
        </authorList>
    </citation>
    <scope>NUCLEOTIDE SEQUENCE [LARGE SCALE GENOMIC DNA]</scope>
    <source>
        <strain evidence="2 3">CBS 72588</strain>
    </source>
</reference>
<name>A0A0D2D8U4_9EURO</name>
<feature type="compositionally biased region" description="Low complexity" evidence="1">
    <location>
        <begin position="382"/>
        <end position="392"/>
    </location>
</feature>
<dbReference type="PANTHER" id="PTHR12069:SF0">
    <property type="entry name" value="DNA-DIRECTED RNA POLYMERASE III SUBUNIT RPC5"/>
    <property type="match status" value="1"/>
</dbReference>
<dbReference type="GO" id="GO:0042797">
    <property type="term" value="P:tRNA transcription by RNA polymerase III"/>
    <property type="evidence" value="ECO:0007669"/>
    <property type="project" value="TreeGrafter"/>
</dbReference>
<evidence type="ECO:0000256" key="1">
    <source>
        <dbReference type="SAM" id="MobiDB-lite"/>
    </source>
</evidence>
<proteinExistence type="predicted"/>
<dbReference type="AlphaFoldDB" id="A0A0D2D8U4"/>
<evidence type="ECO:0000313" key="2">
    <source>
        <dbReference type="EMBL" id="KIW38880.1"/>
    </source>
</evidence>
<feature type="compositionally biased region" description="Basic and acidic residues" evidence="1">
    <location>
        <begin position="316"/>
        <end position="327"/>
    </location>
</feature>
<dbReference type="EMBL" id="KN847340">
    <property type="protein sequence ID" value="KIW38880.1"/>
    <property type="molecule type" value="Genomic_DNA"/>
</dbReference>
<dbReference type="OrthoDB" id="340681at2759"/>
<dbReference type="Pfam" id="PF04801">
    <property type="entry name" value="RPC5"/>
    <property type="match status" value="1"/>
</dbReference>
<dbReference type="GO" id="GO:0005666">
    <property type="term" value="C:RNA polymerase III complex"/>
    <property type="evidence" value="ECO:0007669"/>
    <property type="project" value="TreeGrafter"/>
</dbReference>
<dbReference type="HOGENOM" id="CLU_045565_1_0_1"/>
<protein>
    <recommendedName>
        <fullName evidence="4">DNA-directed RNA polymerase III subunit Rpc5</fullName>
    </recommendedName>
</protein>
<feature type="region of interest" description="Disordered" evidence="1">
    <location>
        <begin position="87"/>
        <end position="124"/>
    </location>
</feature>
<dbReference type="VEuPathDB" id="FungiDB:PV06_08706"/>
<feature type="compositionally biased region" description="Polar residues" evidence="1">
    <location>
        <begin position="332"/>
        <end position="348"/>
    </location>
</feature>
<dbReference type="GeneID" id="27360780"/>
<dbReference type="RefSeq" id="XP_016259096.1">
    <property type="nucleotide sequence ID" value="XM_016410074.1"/>
</dbReference>
<evidence type="ECO:0008006" key="4">
    <source>
        <dbReference type="Google" id="ProtNLM"/>
    </source>
</evidence>
<dbReference type="PANTHER" id="PTHR12069">
    <property type="entry name" value="DNA-DIRECTED RNA POLYMERASES III 80 KDA POLYPEPTIDE RNA POLYMERASE III SUBUNIT 5"/>
    <property type="match status" value="1"/>
</dbReference>
<organism evidence="2 3">
    <name type="scientific">Exophiala oligosperma</name>
    <dbReference type="NCBI Taxonomy" id="215243"/>
    <lineage>
        <taxon>Eukaryota</taxon>
        <taxon>Fungi</taxon>
        <taxon>Dikarya</taxon>
        <taxon>Ascomycota</taxon>
        <taxon>Pezizomycotina</taxon>
        <taxon>Eurotiomycetes</taxon>
        <taxon>Chaetothyriomycetidae</taxon>
        <taxon>Chaetothyriales</taxon>
        <taxon>Herpotrichiellaceae</taxon>
        <taxon>Exophiala</taxon>
    </lineage>
</organism>
<feature type="compositionally biased region" description="Basic residues" evidence="1">
    <location>
        <begin position="304"/>
        <end position="315"/>
    </location>
</feature>
<dbReference type="Proteomes" id="UP000053342">
    <property type="component" value="Unassembled WGS sequence"/>
</dbReference>
<keyword evidence="3" id="KW-1185">Reference proteome</keyword>
<sequence>MDDEDDPIVASYDVLLTDPSNKDSSNLFVLQYPAHRERTRPYDALHEQNPTSLRLKPDTGFVEVDIPLVTTQHYNYDAAKKFGKTISESRTRSAGGSHGLGGGFSTGPSDPRMRDGLMHDHDTNESGMLDIQTLGGKIVTPSPRDPIYFVGCFHRNQLHLTHVDAVVQMRPQLHHIDAEDELAQKKLQSSASTARQKPGLETAAAKVESKPIEVKIKNDKEDAKDRSLNENARLLRDIQVDKWQHHDWVAEEDDEATNMFAQYMHSHSKGGELAKLGSSLSNGQWLDKMSAPREDGKNGLLGKVRGRQRERARRRKAEEEKRQRQREAPGSTRGQSSAMLDMSSESDLTTPEASESEAEDETAEVGTQEIETVTIKEEPNISAAPEATSTTTPKKRGRPRKIQNVED</sequence>
<feature type="region of interest" description="Disordered" evidence="1">
    <location>
        <begin position="284"/>
        <end position="407"/>
    </location>
</feature>
<feature type="compositionally biased region" description="Basic and acidic residues" evidence="1">
    <location>
        <begin position="111"/>
        <end position="124"/>
    </location>
</feature>